<dbReference type="EMBL" id="CAJOBA010043433">
    <property type="protein sequence ID" value="CAF4149291.1"/>
    <property type="molecule type" value="Genomic_DNA"/>
</dbReference>
<evidence type="ECO:0000313" key="5">
    <source>
        <dbReference type="EMBL" id="CAF4149291.1"/>
    </source>
</evidence>
<evidence type="ECO:0000313" key="3">
    <source>
        <dbReference type="EMBL" id="CAF1338025.1"/>
    </source>
</evidence>
<evidence type="ECO:0000313" key="2">
    <source>
        <dbReference type="EMBL" id="CAF1272540.1"/>
    </source>
</evidence>
<dbReference type="Proteomes" id="UP000663829">
    <property type="component" value="Unassembled WGS sequence"/>
</dbReference>
<keyword evidence="1" id="KW-0472">Membrane</keyword>
<proteinExistence type="predicted"/>
<organism evidence="2 6">
    <name type="scientific">Didymodactylos carnosus</name>
    <dbReference type="NCBI Taxonomy" id="1234261"/>
    <lineage>
        <taxon>Eukaryota</taxon>
        <taxon>Metazoa</taxon>
        <taxon>Spiralia</taxon>
        <taxon>Gnathifera</taxon>
        <taxon>Rotifera</taxon>
        <taxon>Eurotatoria</taxon>
        <taxon>Bdelloidea</taxon>
        <taxon>Philodinida</taxon>
        <taxon>Philodinidae</taxon>
        <taxon>Didymodactylos</taxon>
    </lineage>
</organism>
<gene>
    <name evidence="2" type="ORF">GPM918_LOCUS27153</name>
    <name evidence="3" type="ORF">OVA965_LOCUS30208</name>
    <name evidence="4" type="ORF">SRO942_LOCUS27433</name>
    <name evidence="5" type="ORF">TMI583_LOCUS31005</name>
</gene>
<comment type="caution">
    <text evidence="2">The sequence shown here is derived from an EMBL/GenBank/DDBJ whole genome shotgun (WGS) entry which is preliminary data.</text>
</comment>
<name>A0A815BNJ1_9BILA</name>
<dbReference type="EMBL" id="CAJNOK010021808">
    <property type="protein sequence ID" value="CAF1338025.1"/>
    <property type="molecule type" value="Genomic_DNA"/>
</dbReference>
<dbReference type="EMBL" id="CAJOBC010024102">
    <property type="protein sequence ID" value="CAF4061855.1"/>
    <property type="molecule type" value="Genomic_DNA"/>
</dbReference>
<evidence type="ECO:0000313" key="4">
    <source>
        <dbReference type="EMBL" id="CAF4061855.1"/>
    </source>
</evidence>
<accession>A0A815BNJ1</accession>
<dbReference type="Proteomes" id="UP000677228">
    <property type="component" value="Unassembled WGS sequence"/>
</dbReference>
<dbReference type="Proteomes" id="UP000682733">
    <property type="component" value="Unassembled WGS sequence"/>
</dbReference>
<keyword evidence="1" id="KW-0812">Transmembrane</keyword>
<keyword evidence="6" id="KW-1185">Reference proteome</keyword>
<feature type="transmembrane region" description="Helical" evidence="1">
    <location>
        <begin position="41"/>
        <end position="70"/>
    </location>
</feature>
<evidence type="ECO:0000256" key="1">
    <source>
        <dbReference type="SAM" id="Phobius"/>
    </source>
</evidence>
<dbReference type="AlphaFoldDB" id="A0A815BNJ1"/>
<evidence type="ECO:0000313" key="6">
    <source>
        <dbReference type="Proteomes" id="UP000663829"/>
    </source>
</evidence>
<sequence>MFFPLCITFIIIHDIVAFRGDFMSGERDQYGRFDPDSTLNGFFPFWGFVLLLLSMLFLIIAAIGIIGHLIGCRSPPERFRHTLDPATFYP</sequence>
<reference evidence="2" key="1">
    <citation type="submission" date="2021-02" db="EMBL/GenBank/DDBJ databases">
        <authorList>
            <person name="Nowell W R."/>
        </authorList>
    </citation>
    <scope>NUCLEOTIDE SEQUENCE</scope>
</reference>
<dbReference type="Proteomes" id="UP000681722">
    <property type="component" value="Unassembled WGS sequence"/>
</dbReference>
<keyword evidence="1" id="KW-1133">Transmembrane helix</keyword>
<dbReference type="EMBL" id="CAJNOQ010011272">
    <property type="protein sequence ID" value="CAF1272540.1"/>
    <property type="molecule type" value="Genomic_DNA"/>
</dbReference>
<dbReference type="OrthoDB" id="10044693at2759"/>
<protein>
    <submittedName>
        <fullName evidence="2">Uncharacterized protein</fullName>
    </submittedName>
</protein>